<keyword evidence="3" id="KW-1185">Reference proteome</keyword>
<evidence type="ECO:0008006" key="4">
    <source>
        <dbReference type="Google" id="ProtNLM"/>
    </source>
</evidence>
<evidence type="ECO:0000256" key="1">
    <source>
        <dbReference type="SAM" id="Phobius"/>
    </source>
</evidence>
<dbReference type="RefSeq" id="WP_274324954.1">
    <property type="nucleotide sequence ID" value="NZ_CP118158.1"/>
</dbReference>
<keyword evidence="1" id="KW-1133">Transmembrane helix</keyword>
<sequence length="170" mass="17370">MPFTPFHLGPALLIGVLCLRWLDLPTFLAASVLVDARTTLVFFGYLDGPLHGPLHTLLGATVLAGVLTAAAAPLRPSLDPVLDWAGLPQSTALGRIAAAALGGCWLHVLLDATLYTDVFPFAPVSTANPLFGAVGPLTVYVGCVAAGLLGVGLYAASRVDLLTLADAGSA</sequence>
<name>A0ABD5Y126_9EURY</name>
<gene>
    <name evidence="2" type="ORF">ACFQMA_05850</name>
</gene>
<comment type="caution">
    <text evidence="2">The sequence shown here is derived from an EMBL/GenBank/DDBJ whole genome shotgun (WGS) entry which is preliminary data.</text>
</comment>
<dbReference type="Proteomes" id="UP001596432">
    <property type="component" value="Unassembled WGS sequence"/>
</dbReference>
<feature type="transmembrane region" description="Helical" evidence="1">
    <location>
        <begin position="130"/>
        <end position="156"/>
    </location>
</feature>
<feature type="transmembrane region" description="Helical" evidence="1">
    <location>
        <begin position="54"/>
        <end position="72"/>
    </location>
</feature>
<keyword evidence="1" id="KW-0812">Transmembrane</keyword>
<organism evidence="2 3">
    <name type="scientific">Halosimplex aquaticum</name>
    <dbReference type="NCBI Taxonomy" id="3026162"/>
    <lineage>
        <taxon>Archaea</taxon>
        <taxon>Methanobacteriati</taxon>
        <taxon>Methanobacteriota</taxon>
        <taxon>Stenosarchaea group</taxon>
        <taxon>Halobacteria</taxon>
        <taxon>Halobacteriales</taxon>
        <taxon>Haloarculaceae</taxon>
        <taxon>Halosimplex</taxon>
    </lineage>
</organism>
<protein>
    <recommendedName>
        <fullName evidence="4">LexA-binding, inner membrane-associated hydrolase</fullName>
    </recommendedName>
</protein>
<evidence type="ECO:0000313" key="2">
    <source>
        <dbReference type="EMBL" id="MFC7139361.1"/>
    </source>
</evidence>
<dbReference type="AlphaFoldDB" id="A0ABD5Y126"/>
<dbReference type="EMBL" id="JBHTAS010000001">
    <property type="protein sequence ID" value="MFC7139361.1"/>
    <property type="molecule type" value="Genomic_DNA"/>
</dbReference>
<feature type="transmembrane region" description="Helical" evidence="1">
    <location>
        <begin position="92"/>
        <end position="110"/>
    </location>
</feature>
<dbReference type="GeneID" id="78819615"/>
<reference evidence="2 3" key="1">
    <citation type="journal article" date="2019" name="Int. J. Syst. Evol. Microbiol.">
        <title>The Global Catalogue of Microorganisms (GCM) 10K type strain sequencing project: providing services to taxonomists for standard genome sequencing and annotation.</title>
        <authorList>
            <consortium name="The Broad Institute Genomics Platform"/>
            <consortium name="The Broad Institute Genome Sequencing Center for Infectious Disease"/>
            <person name="Wu L."/>
            <person name="Ma J."/>
        </authorList>
    </citation>
    <scope>NUCLEOTIDE SEQUENCE [LARGE SCALE GENOMIC DNA]</scope>
    <source>
        <strain evidence="2 3">XZYJT29</strain>
    </source>
</reference>
<keyword evidence="1" id="KW-0472">Membrane</keyword>
<proteinExistence type="predicted"/>
<accession>A0ABD5Y126</accession>
<evidence type="ECO:0000313" key="3">
    <source>
        <dbReference type="Proteomes" id="UP001596432"/>
    </source>
</evidence>